<keyword evidence="2" id="KW-1185">Reference proteome</keyword>
<sequence>MPRAIRVMPPGPVPVPVPVPVPQLLCVMFCVLDEEWTQINEPDQVSLDFTWWIRTTWFWDRGPMWTHGGPQIQFFWFCWAQRSLDMKN</sequence>
<gene>
    <name evidence="1" type="ORF">EYF80_067338</name>
</gene>
<accession>A0A4Z2E1G5</accession>
<proteinExistence type="predicted"/>
<evidence type="ECO:0000313" key="2">
    <source>
        <dbReference type="Proteomes" id="UP000314294"/>
    </source>
</evidence>
<name>A0A4Z2E1G5_9TELE</name>
<evidence type="ECO:0000313" key="1">
    <source>
        <dbReference type="EMBL" id="TNN22548.1"/>
    </source>
</evidence>
<reference evidence="1 2" key="1">
    <citation type="submission" date="2019-03" db="EMBL/GenBank/DDBJ databases">
        <title>First draft genome of Liparis tanakae, snailfish: a comprehensive survey of snailfish specific genes.</title>
        <authorList>
            <person name="Kim W."/>
            <person name="Song I."/>
            <person name="Jeong J.-H."/>
            <person name="Kim D."/>
            <person name="Kim S."/>
            <person name="Ryu S."/>
            <person name="Song J.Y."/>
            <person name="Lee S.K."/>
        </authorList>
    </citation>
    <scope>NUCLEOTIDE SEQUENCE [LARGE SCALE GENOMIC DNA]</scope>
    <source>
        <tissue evidence="1">Muscle</tissue>
    </source>
</reference>
<protein>
    <submittedName>
        <fullName evidence="1">Uncharacterized protein</fullName>
    </submittedName>
</protein>
<organism evidence="1 2">
    <name type="scientific">Liparis tanakae</name>
    <name type="common">Tanaka's snailfish</name>
    <dbReference type="NCBI Taxonomy" id="230148"/>
    <lineage>
        <taxon>Eukaryota</taxon>
        <taxon>Metazoa</taxon>
        <taxon>Chordata</taxon>
        <taxon>Craniata</taxon>
        <taxon>Vertebrata</taxon>
        <taxon>Euteleostomi</taxon>
        <taxon>Actinopterygii</taxon>
        <taxon>Neopterygii</taxon>
        <taxon>Teleostei</taxon>
        <taxon>Neoteleostei</taxon>
        <taxon>Acanthomorphata</taxon>
        <taxon>Eupercaria</taxon>
        <taxon>Perciformes</taxon>
        <taxon>Cottioidei</taxon>
        <taxon>Cottales</taxon>
        <taxon>Liparidae</taxon>
        <taxon>Liparis</taxon>
    </lineage>
</organism>
<dbReference type="EMBL" id="SRLO01021968">
    <property type="protein sequence ID" value="TNN22548.1"/>
    <property type="molecule type" value="Genomic_DNA"/>
</dbReference>
<comment type="caution">
    <text evidence="1">The sequence shown here is derived from an EMBL/GenBank/DDBJ whole genome shotgun (WGS) entry which is preliminary data.</text>
</comment>
<dbReference type="AlphaFoldDB" id="A0A4Z2E1G5"/>
<dbReference type="Proteomes" id="UP000314294">
    <property type="component" value="Unassembled WGS sequence"/>
</dbReference>